<feature type="compositionally biased region" description="Basic and acidic residues" evidence="1">
    <location>
        <begin position="555"/>
        <end position="568"/>
    </location>
</feature>
<name>A0ABW4IFS8_9SPHI</name>
<dbReference type="RefSeq" id="WP_379662833.1">
    <property type="nucleotide sequence ID" value="NZ_JBHUDG010000017.1"/>
</dbReference>
<dbReference type="EMBL" id="JBHUDG010000017">
    <property type="protein sequence ID" value="MFD1630456.1"/>
    <property type="molecule type" value="Genomic_DNA"/>
</dbReference>
<feature type="compositionally biased region" description="Basic and acidic residues" evidence="1">
    <location>
        <begin position="442"/>
        <end position="453"/>
    </location>
</feature>
<feature type="compositionally biased region" description="Gly residues" evidence="1">
    <location>
        <begin position="482"/>
        <end position="491"/>
    </location>
</feature>
<feature type="compositionally biased region" description="Low complexity" evidence="1">
    <location>
        <begin position="391"/>
        <end position="405"/>
    </location>
</feature>
<feature type="compositionally biased region" description="Basic and acidic residues" evidence="1">
    <location>
        <begin position="406"/>
        <end position="429"/>
    </location>
</feature>
<accession>A0ABW4IFS8</accession>
<evidence type="ECO:0000313" key="2">
    <source>
        <dbReference type="EMBL" id="MFD1630456.1"/>
    </source>
</evidence>
<feature type="compositionally biased region" description="Basic and acidic residues" evidence="1">
    <location>
        <begin position="463"/>
        <end position="480"/>
    </location>
</feature>
<dbReference type="PANTHER" id="PTHR24023">
    <property type="entry name" value="COLLAGEN ALPHA"/>
    <property type="match status" value="1"/>
</dbReference>
<sequence length="793" mass="80886">MGKKLLKESFLKNISLLIILFISTLNVLAQEGSVGIGTRQPNANAILDIVSKEKGVLVSRLTNTERAVLTLKLSQADTGLLIYNISENQFNYWDGVSWSVLGMETGTSTFWYTGKTPPSSSYPIDAKNQDLYLNTVTGDVYRYNGTLWGTPIGNLTTGIVGPKGEQGVQGLQGIPGPVGPKGDKGEAGDVGLQGEVGPVGPKGDKGADGDKGIQGDIGPKGERGDQGALWFTGEGAPGNTLSGLRTDDLYLNTKTGEVYRYLVNGWSGVIANLTTGVEGPKGEKGDAGAVWFNGDGNPNTSLIGGVRVDDLFLNNKTGQVYKYTVTGWQGPIANLTTGIEGPIGPVGPKGEKGDQGVSGVAGPVGAKGDKGDQGVSGPQGPRGDKGDRGEQGIQGVQGAQGLQGQKGEKGDSGLKGDRGEKGDKGEKGETGPQGEIGLTGAKGDKGDKGDPGVKGDQGVQGKTGEKGDTGERGLQGEKGEQGLLGPGGPAGPQGIQGVPGEQGIQGKAGEKGERGEKGDTGPIGPQGIKGDTGSQGPIGPAGATGSQGPAGPQGEKGEVGPKGEKGDIGPDGVKGLKGDPGNSWYEGSSVPDELLGNTGDLYLDKLSGDVYKKTGQFLWEKTANIKGPVDTSTSWQINGNAGTKPEISGTAGSFLGTKDAKDLIFATNNVEVIRITSSGNVGVSQTSPQAKLHVNGDVYLGSAGSILKGIAKGTFTFTGESIAAAAAFKKTITLGRANLESVITVSPNQELPDGVSVSYVRGIGTNQIEVKLYNAGPNAVVLPDIVFTAVIVN</sequence>
<evidence type="ECO:0000256" key="1">
    <source>
        <dbReference type="SAM" id="MobiDB-lite"/>
    </source>
</evidence>
<feature type="region of interest" description="Disordered" evidence="1">
    <location>
        <begin position="194"/>
        <end position="225"/>
    </location>
</feature>
<dbReference type="Pfam" id="PF01391">
    <property type="entry name" value="Collagen"/>
    <property type="match status" value="3"/>
</dbReference>
<reference evidence="3" key="1">
    <citation type="journal article" date="2019" name="Int. J. Syst. Evol. Microbiol.">
        <title>The Global Catalogue of Microorganisms (GCM) 10K type strain sequencing project: providing services to taxonomists for standard genome sequencing and annotation.</title>
        <authorList>
            <consortium name="The Broad Institute Genomics Platform"/>
            <consortium name="The Broad Institute Genome Sequencing Center for Infectious Disease"/>
            <person name="Wu L."/>
            <person name="Ma J."/>
        </authorList>
    </citation>
    <scope>NUCLEOTIDE SEQUENCE [LARGE SCALE GENOMIC DNA]</scope>
    <source>
        <strain evidence="3">CCUG 53762</strain>
    </source>
</reference>
<keyword evidence="3" id="KW-1185">Reference proteome</keyword>
<dbReference type="InterPro" id="IPR008160">
    <property type="entry name" value="Collagen"/>
</dbReference>
<evidence type="ECO:0008006" key="4">
    <source>
        <dbReference type="Google" id="ProtNLM"/>
    </source>
</evidence>
<dbReference type="Proteomes" id="UP001597118">
    <property type="component" value="Unassembled WGS sequence"/>
</dbReference>
<feature type="compositionally biased region" description="Basic and acidic residues" evidence="1">
    <location>
        <begin position="202"/>
        <end position="225"/>
    </location>
</feature>
<feature type="region of interest" description="Disordered" evidence="1">
    <location>
        <begin position="343"/>
        <end position="593"/>
    </location>
</feature>
<feature type="compositionally biased region" description="Basic and acidic residues" evidence="1">
    <location>
        <begin position="508"/>
        <end position="519"/>
    </location>
</feature>
<evidence type="ECO:0000313" key="3">
    <source>
        <dbReference type="Proteomes" id="UP001597118"/>
    </source>
</evidence>
<dbReference type="InterPro" id="IPR050149">
    <property type="entry name" value="Collagen_superfamily"/>
</dbReference>
<gene>
    <name evidence="2" type="ORF">ACFSAH_11240</name>
</gene>
<organism evidence="2 3">
    <name type="scientific">Pseudopedobacter beijingensis</name>
    <dbReference type="NCBI Taxonomy" id="1207056"/>
    <lineage>
        <taxon>Bacteria</taxon>
        <taxon>Pseudomonadati</taxon>
        <taxon>Bacteroidota</taxon>
        <taxon>Sphingobacteriia</taxon>
        <taxon>Sphingobacteriales</taxon>
        <taxon>Sphingobacteriaceae</taxon>
        <taxon>Pseudopedobacter</taxon>
    </lineage>
</organism>
<dbReference type="PANTHER" id="PTHR24023:SF1082">
    <property type="entry name" value="COLLAGEN TRIPLE HELIX REPEAT"/>
    <property type="match status" value="1"/>
</dbReference>
<proteinExistence type="predicted"/>
<protein>
    <recommendedName>
        <fullName evidence="4">Collagen triple helix repeat-containing protein</fullName>
    </recommendedName>
</protein>
<comment type="caution">
    <text evidence="2">The sequence shown here is derived from an EMBL/GenBank/DDBJ whole genome shotgun (WGS) entry which is preliminary data.</text>
</comment>